<accession>F0TBV7</accession>
<dbReference type="GeneID" id="10278542"/>
<sequence length="154" mass="17625">MLHITKKENRVLNQVKYFQNEYKEGVPYRILKLDLDMSEVDLKDILNNLDSKAIIKYSNSTAKLLETGNVNVWDSKEEVANEELNQTEEKAFQILKNFVGDDGKISKTLLEGQMLYGELKLSSLKTYNILASLENKGLISKIQLPDGDYYTLNS</sequence>
<dbReference type="eggNOG" id="arCOG06475">
    <property type="taxonomic scope" value="Archaea"/>
</dbReference>
<proteinExistence type="predicted"/>
<dbReference type="EMBL" id="CP002551">
    <property type="protein sequence ID" value="ADZ10299.1"/>
    <property type="molecule type" value="Genomic_DNA"/>
</dbReference>
<protein>
    <submittedName>
        <fullName evidence="1">Uncharacterized protein</fullName>
    </submittedName>
</protein>
<evidence type="ECO:0000313" key="1">
    <source>
        <dbReference type="EMBL" id="ADZ10299.1"/>
    </source>
</evidence>
<dbReference type="OrthoDB" id="81275at2157"/>
<keyword evidence="2" id="KW-1185">Reference proteome</keyword>
<organism evidence="1 2">
    <name type="scientific">Methanobacterium lacus (strain AL-21)</name>
    <dbReference type="NCBI Taxonomy" id="877455"/>
    <lineage>
        <taxon>Archaea</taxon>
        <taxon>Methanobacteriati</taxon>
        <taxon>Methanobacteriota</taxon>
        <taxon>Methanomada group</taxon>
        <taxon>Methanobacteria</taxon>
        <taxon>Methanobacteriales</taxon>
        <taxon>Methanobacteriaceae</taxon>
        <taxon>Methanobacterium</taxon>
    </lineage>
</organism>
<reference evidence="2" key="1">
    <citation type="submission" date="2011-02" db="EMBL/GenBank/DDBJ databases">
        <title>Complete sequence of Methanobacterium sp. AL-21.</title>
        <authorList>
            <consortium name="US DOE Joint Genome Institute"/>
            <person name="Lucas S."/>
            <person name="Copeland A."/>
            <person name="Lapidus A."/>
            <person name="Cheng J.-F."/>
            <person name="Goodwin L."/>
            <person name="Pitluck S."/>
            <person name="Chertkov O."/>
            <person name="Detter J.C."/>
            <person name="Han C."/>
            <person name="Tapia R."/>
            <person name="Land M."/>
            <person name="Hauser L."/>
            <person name="Kyrpides N."/>
            <person name="Ivanova N."/>
            <person name="Mikhailova N."/>
            <person name="Pagani I."/>
            <person name="Cadillo-Quiroz H."/>
            <person name="Imachi H."/>
            <person name="Zinder S."/>
            <person name="Liu W."/>
            <person name="Woyke T."/>
        </authorList>
    </citation>
    <scope>NUCLEOTIDE SEQUENCE [LARGE SCALE GENOMIC DNA]</scope>
    <source>
        <strain evidence="2">AL-21</strain>
    </source>
</reference>
<dbReference type="STRING" id="877455.Metbo_2080"/>
<gene>
    <name evidence="1" type="ordered locus">Metbo_2080</name>
</gene>
<reference evidence="1 2" key="2">
    <citation type="journal article" date="2014" name="Int. J. Syst. Evol. Microbiol.">
        <title>Methanobacterium paludis sp. nov. and a novel strain of Methanobacterium lacus isolated from northern peatlands.</title>
        <authorList>
            <person name="Cadillo-Quiroz H."/>
            <person name="Brauer S.L."/>
            <person name="Goodson N."/>
            <person name="Yavitt J.B."/>
            <person name="Zinder S.H."/>
        </authorList>
    </citation>
    <scope>NUCLEOTIDE SEQUENCE [LARGE SCALE GENOMIC DNA]</scope>
    <source>
        <strain evidence="1 2">AL-21</strain>
    </source>
</reference>
<dbReference type="KEGG" id="mel:Metbo_2080"/>
<dbReference type="HOGENOM" id="CLU_134831_0_0_2"/>
<dbReference type="AlphaFoldDB" id="F0TBV7"/>
<evidence type="ECO:0000313" key="2">
    <source>
        <dbReference type="Proteomes" id="UP000007490"/>
    </source>
</evidence>
<name>F0TBV7_METLA</name>
<dbReference type="Proteomes" id="UP000007490">
    <property type="component" value="Chromosome"/>
</dbReference>
<dbReference type="RefSeq" id="WP_013645650.1">
    <property type="nucleotide sequence ID" value="NC_015216.1"/>
</dbReference>